<evidence type="ECO:0000313" key="1">
    <source>
        <dbReference type="EMBL" id="KAJ4462091.1"/>
    </source>
</evidence>
<sequence length="105" mass="12251">MDDLAGLHTQLRREETYRNRIFTSQRKLEDIERERILVTTILERIEVTPDPEVLVSRGSFSLRLPKQIAKSVLGKDQLFLTTQADRLQKEIVDACQKLEETERSP</sequence>
<dbReference type="EMBL" id="JAPMOS010000004">
    <property type="protein sequence ID" value="KAJ4462091.1"/>
    <property type="molecule type" value="Genomic_DNA"/>
</dbReference>
<comment type="caution">
    <text evidence="1">The sequence shown here is derived from an EMBL/GenBank/DDBJ whole genome shotgun (WGS) entry which is preliminary data.</text>
</comment>
<dbReference type="Proteomes" id="UP001141327">
    <property type="component" value="Unassembled WGS sequence"/>
</dbReference>
<protein>
    <submittedName>
        <fullName evidence="1">Uncharacterized protein</fullName>
    </submittedName>
</protein>
<keyword evidence="2" id="KW-1185">Reference proteome</keyword>
<proteinExistence type="predicted"/>
<accession>A0ABQ8UVG3</accession>
<name>A0ABQ8UVG3_9EUKA</name>
<reference evidence="1" key="1">
    <citation type="journal article" date="2022" name="bioRxiv">
        <title>Genomics of Preaxostyla Flagellates Illuminates Evolutionary Transitions and the Path Towards Mitochondrial Loss.</title>
        <authorList>
            <person name="Novak L.V.F."/>
            <person name="Treitli S.C."/>
            <person name="Pyrih J."/>
            <person name="Halakuc P."/>
            <person name="Pipaliya S.V."/>
            <person name="Vacek V."/>
            <person name="Brzon O."/>
            <person name="Soukal P."/>
            <person name="Eme L."/>
            <person name="Dacks J.B."/>
            <person name="Karnkowska A."/>
            <person name="Elias M."/>
            <person name="Hampl V."/>
        </authorList>
    </citation>
    <scope>NUCLEOTIDE SEQUENCE</scope>
    <source>
        <strain evidence="1">RCP-MX</strain>
    </source>
</reference>
<organism evidence="1 2">
    <name type="scientific">Paratrimastix pyriformis</name>
    <dbReference type="NCBI Taxonomy" id="342808"/>
    <lineage>
        <taxon>Eukaryota</taxon>
        <taxon>Metamonada</taxon>
        <taxon>Preaxostyla</taxon>
        <taxon>Paratrimastigidae</taxon>
        <taxon>Paratrimastix</taxon>
    </lineage>
</organism>
<evidence type="ECO:0000313" key="2">
    <source>
        <dbReference type="Proteomes" id="UP001141327"/>
    </source>
</evidence>
<gene>
    <name evidence="1" type="ORF">PAPYR_1265</name>
</gene>